<feature type="binding site" evidence="3">
    <location>
        <position position="122"/>
    </location>
    <ligand>
        <name>a divalent metal cation</name>
        <dbReference type="ChEBI" id="CHEBI:60240"/>
    </ligand>
</feature>
<dbReference type="PANTHER" id="PTHR37302:SF1">
    <property type="entry name" value="PROTEIN DINB"/>
    <property type="match status" value="1"/>
</dbReference>
<dbReference type="EMBL" id="QAOQ01000004">
    <property type="protein sequence ID" value="PTQ96894.1"/>
    <property type="molecule type" value="Genomic_DNA"/>
</dbReference>
<evidence type="ECO:0000256" key="2">
    <source>
        <dbReference type="ARBA" id="ARBA00022723"/>
    </source>
</evidence>
<dbReference type="AlphaFoldDB" id="A0A2T5JA31"/>
<gene>
    <name evidence="4" type="ORF">C8P68_104387</name>
</gene>
<keyword evidence="5" id="KW-1185">Reference proteome</keyword>
<dbReference type="InterPro" id="IPR034660">
    <property type="entry name" value="DinB/YfiT-like"/>
</dbReference>
<proteinExistence type="inferred from homology"/>
<comment type="caution">
    <text evidence="4">The sequence shown here is derived from an EMBL/GenBank/DDBJ whole genome shotgun (WGS) entry which is preliminary data.</text>
</comment>
<dbReference type="GO" id="GO:0046872">
    <property type="term" value="F:metal ion binding"/>
    <property type="evidence" value="ECO:0007669"/>
    <property type="project" value="UniProtKB-KW"/>
</dbReference>
<dbReference type="Pfam" id="PF05163">
    <property type="entry name" value="DinB"/>
    <property type="match status" value="1"/>
</dbReference>
<accession>A0A2T5JA31</accession>
<feature type="binding site" evidence="3">
    <location>
        <position position="38"/>
    </location>
    <ligand>
        <name>a divalent metal cation</name>
        <dbReference type="ChEBI" id="CHEBI:60240"/>
    </ligand>
</feature>
<dbReference type="SUPFAM" id="SSF109854">
    <property type="entry name" value="DinB/YfiT-like putative metalloenzymes"/>
    <property type="match status" value="1"/>
</dbReference>
<dbReference type="RefSeq" id="WP_170113611.1">
    <property type="nucleotide sequence ID" value="NZ_CP160205.1"/>
</dbReference>
<dbReference type="PANTHER" id="PTHR37302">
    <property type="entry name" value="SLR1116 PROTEIN"/>
    <property type="match status" value="1"/>
</dbReference>
<reference evidence="4 5" key="1">
    <citation type="submission" date="2018-04" db="EMBL/GenBank/DDBJ databases">
        <title>Genomic Encyclopedia of Archaeal and Bacterial Type Strains, Phase II (KMG-II): from individual species to whole genera.</title>
        <authorList>
            <person name="Goeker M."/>
        </authorList>
    </citation>
    <scope>NUCLEOTIDE SEQUENCE [LARGE SCALE GENOMIC DNA]</scope>
    <source>
        <strain evidence="4 5">DSM 26809</strain>
    </source>
</reference>
<dbReference type="Gene3D" id="1.20.120.450">
    <property type="entry name" value="dinb family like domain"/>
    <property type="match status" value="1"/>
</dbReference>
<sequence length="152" mass="17482">MKNYFLRLFGYDHTTNLKMLDAIAAADQTGKSVQLLAHLLAAQQVWLCRCKREPAPGGALWPDWPLEDLKTIADSNYKAWTDFLNQTDDFEQQVDYKNSRGESFTNQLTDVLAHLINHGTHHRAQVGQQLKFNADVNLPPTDYIFYIREQQS</sequence>
<dbReference type="InterPro" id="IPR007837">
    <property type="entry name" value="DinB"/>
</dbReference>
<name>A0A2T5JA31_9SPHI</name>
<evidence type="ECO:0000313" key="4">
    <source>
        <dbReference type="EMBL" id="PTQ96894.1"/>
    </source>
</evidence>
<feature type="binding site" evidence="3">
    <location>
        <position position="118"/>
    </location>
    <ligand>
        <name>a divalent metal cation</name>
        <dbReference type="ChEBI" id="CHEBI:60240"/>
    </ligand>
</feature>
<evidence type="ECO:0000256" key="3">
    <source>
        <dbReference type="PIRSR" id="PIRSR607837-1"/>
    </source>
</evidence>
<dbReference type="Proteomes" id="UP000244168">
    <property type="component" value="Unassembled WGS sequence"/>
</dbReference>
<comment type="similarity">
    <text evidence="1">Belongs to the DinB family.</text>
</comment>
<evidence type="ECO:0000313" key="5">
    <source>
        <dbReference type="Proteomes" id="UP000244168"/>
    </source>
</evidence>
<organism evidence="4 5">
    <name type="scientific">Mucilaginibacter yixingensis</name>
    <dbReference type="NCBI Taxonomy" id="1295612"/>
    <lineage>
        <taxon>Bacteria</taxon>
        <taxon>Pseudomonadati</taxon>
        <taxon>Bacteroidota</taxon>
        <taxon>Sphingobacteriia</taxon>
        <taxon>Sphingobacteriales</taxon>
        <taxon>Sphingobacteriaceae</taxon>
        <taxon>Mucilaginibacter</taxon>
    </lineage>
</organism>
<keyword evidence="2 3" id="KW-0479">Metal-binding</keyword>
<protein>
    <submittedName>
        <fullName evidence="4">Putative damage-inducible protein DinB</fullName>
    </submittedName>
</protein>
<evidence type="ECO:0000256" key="1">
    <source>
        <dbReference type="ARBA" id="ARBA00008635"/>
    </source>
</evidence>